<evidence type="ECO:0000313" key="2">
    <source>
        <dbReference type="EMBL" id="CAH9097906.1"/>
    </source>
</evidence>
<protein>
    <submittedName>
        <fullName evidence="2">Uncharacterized protein</fullName>
    </submittedName>
</protein>
<dbReference type="EMBL" id="CAMAPE010000035">
    <property type="protein sequence ID" value="CAH9097906.1"/>
    <property type="molecule type" value="Genomic_DNA"/>
</dbReference>
<gene>
    <name evidence="2" type="ORF">CEURO_LOCUS14073</name>
</gene>
<evidence type="ECO:0000256" key="1">
    <source>
        <dbReference type="SAM" id="MobiDB-lite"/>
    </source>
</evidence>
<dbReference type="AlphaFoldDB" id="A0A9P0ZFA5"/>
<organism evidence="2 3">
    <name type="scientific">Cuscuta europaea</name>
    <name type="common">European dodder</name>
    <dbReference type="NCBI Taxonomy" id="41803"/>
    <lineage>
        <taxon>Eukaryota</taxon>
        <taxon>Viridiplantae</taxon>
        <taxon>Streptophyta</taxon>
        <taxon>Embryophyta</taxon>
        <taxon>Tracheophyta</taxon>
        <taxon>Spermatophyta</taxon>
        <taxon>Magnoliopsida</taxon>
        <taxon>eudicotyledons</taxon>
        <taxon>Gunneridae</taxon>
        <taxon>Pentapetalae</taxon>
        <taxon>asterids</taxon>
        <taxon>lamiids</taxon>
        <taxon>Solanales</taxon>
        <taxon>Convolvulaceae</taxon>
        <taxon>Cuscuteae</taxon>
        <taxon>Cuscuta</taxon>
        <taxon>Cuscuta subgen. Cuscuta</taxon>
    </lineage>
</organism>
<feature type="non-terminal residue" evidence="2">
    <location>
        <position position="41"/>
    </location>
</feature>
<comment type="caution">
    <text evidence="2">The sequence shown here is derived from an EMBL/GenBank/DDBJ whole genome shotgun (WGS) entry which is preliminary data.</text>
</comment>
<feature type="region of interest" description="Disordered" evidence="1">
    <location>
        <begin position="1"/>
        <end position="32"/>
    </location>
</feature>
<sequence length="41" mass="4519">MRSEQFIRASKSGKKKRMTGGDRCKQYGGSRAAVDVATQEV</sequence>
<proteinExistence type="predicted"/>
<evidence type="ECO:0000313" key="3">
    <source>
        <dbReference type="Proteomes" id="UP001152484"/>
    </source>
</evidence>
<name>A0A9P0ZFA5_CUSEU</name>
<dbReference type="Proteomes" id="UP001152484">
    <property type="component" value="Unassembled WGS sequence"/>
</dbReference>
<reference evidence="2" key="1">
    <citation type="submission" date="2022-07" db="EMBL/GenBank/DDBJ databases">
        <authorList>
            <person name="Macas J."/>
            <person name="Novak P."/>
            <person name="Neumann P."/>
        </authorList>
    </citation>
    <scope>NUCLEOTIDE SEQUENCE</scope>
</reference>
<keyword evidence="3" id="KW-1185">Reference proteome</keyword>
<accession>A0A9P0ZFA5</accession>